<keyword evidence="4" id="KW-1185">Reference proteome</keyword>
<gene>
    <name evidence="3" type="ORF">SCAR479_07264</name>
</gene>
<sequence>MSIIRFEVSYQSVTGIPQGSPVSPILYLFYNADLVEICKTRDTESGEYINDVAILAVGQSTPQNCKTLKTIHRRTEEWAIKHGSQFAPAKYELVHFIRDLKENNAHALRLPNTTIKDSPSCRYLGIQMDTRLRWDDHRKNIEERATKRLSALSALASSSWSTGLISLRLVYKAMIVPQMLYGCSAWYHPGNSHSGLGSAMVVAIKRIQKRAAQVITRAFRTTAGDAVDMEAHLLPVPQLLEQTALEATIRIRTTPLYDDMATRNENSPNRTSRGCHIQSSLDKLSCTLERGYNISLDQLEKRQPHMIPPWWTPPVYINPSKDEAIREHDATKPGITRIYTDGSDIDGHIGAAAVALTRPENHVRVERLVYMGPATFSTVCAAQLKGIVLALQMIRGIHAKSNRPGQCIIFTDNQAALQAIQDPKSPSGQYIPVEAIQVLDELRSYGWRIQFRWIPAHVEVPGNEAADRRGVTYCLRSQTCDYCSQEWKRRLTVTLLACPIVTNDCMA</sequence>
<keyword evidence="3" id="KW-0548">Nucleotidyltransferase</keyword>
<organism evidence="3 4">
    <name type="scientific">Seiridium cardinale</name>
    <dbReference type="NCBI Taxonomy" id="138064"/>
    <lineage>
        <taxon>Eukaryota</taxon>
        <taxon>Fungi</taxon>
        <taxon>Dikarya</taxon>
        <taxon>Ascomycota</taxon>
        <taxon>Pezizomycotina</taxon>
        <taxon>Sordariomycetes</taxon>
        <taxon>Xylariomycetidae</taxon>
        <taxon>Amphisphaeriales</taxon>
        <taxon>Sporocadaceae</taxon>
        <taxon>Seiridium</taxon>
    </lineage>
</organism>
<feature type="domain" description="Reverse transcriptase" evidence="1">
    <location>
        <begin position="1"/>
        <end position="128"/>
    </location>
</feature>
<name>A0ABR2XQG8_9PEZI</name>
<protein>
    <submittedName>
        <fullName evidence="3">Reverse transcriptase</fullName>
    </submittedName>
</protein>
<dbReference type="PANTHER" id="PTHR33481:SF1">
    <property type="entry name" value="ENDONUCLEASE_EXONUCLEASE_PHOSPHATASE DOMAIN-CONTAINING PROTEIN-RELATED"/>
    <property type="match status" value="1"/>
</dbReference>
<dbReference type="Proteomes" id="UP001465668">
    <property type="component" value="Unassembled WGS sequence"/>
</dbReference>
<reference evidence="3 4" key="1">
    <citation type="submission" date="2024-02" db="EMBL/GenBank/DDBJ databases">
        <title>First draft genome assembly of two strains of Seiridium cardinale.</title>
        <authorList>
            <person name="Emiliani G."/>
            <person name="Scali E."/>
        </authorList>
    </citation>
    <scope>NUCLEOTIDE SEQUENCE [LARGE SCALE GENOMIC DNA]</scope>
    <source>
        <strain evidence="3 4">BM-138-000479</strain>
    </source>
</reference>
<accession>A0ABR2XQG8</accession>
<dbReference type="Pfam" id="PF00078">
    <property type="entry name" value="RVT_1"/>
    <property type="match status" value="1"/>
</dbReference>
<dbReference type="EMBL" id="JARVKM010000030">
    <property type="protein sequence ID" value="KAK9776044.1"/>
    <property type="molecule type" value="Genomic_DNA"/>
</dbReference>
<proteinExistence type="predicted"/>
<dbReference type="InterPro" id="IPR036397">
    <property type="entry name" value="RNaseH_sf"/>
</dbReference>
<comment type="caution">
    <text evidence="3">The sequence shown here is derived from an EMBL/GenBank/DDBJ whole genome shotgun (WGS) entry which is preliminary data.</text>
</comment>
<dbReference type="InterPro" id="IPR012337">
    <property type="entry name" value="RNaseH-like_sf"/>
</dbReference>
<keyword evidence="3" id="KW-0808">Transferase</keyword>
<dbReference type="PANTHER" id="PTHR33481">
    <property type="entry name" value="REVERSE TRANSCRIPTASE"/>
    <property type="match status" value="1"/>
</dbReference>
<keyword evidence="3" id="KW-0695">RNA-directed DNA polymerase</keyword>
<dbReference type="GO" id="GO:0003964">
    <property type="term" value="F:RNA-directed DNA polymerase activity"/>
    <property type="evidence" value="ECO:0007669"/>
    <property type="project" value="UniProtKB-KW"/>
</dbReference>
<evidence type="ECO:0000259" key="1">
    <source>
        <dbReference type="PROSITE" id="PS50878"/>
    </source>
</evidence>
<evidence type="ECO:0000313" key="3">
    <source>
        <dbReference type="EMBL" id="KAK9776044.1"/>
    </source>
</evidence>
<dbReference type="Gene3D" id="3.30.420.10">
    <property type="entry name" value="Ribonuclease H-like superfamily/Ribonuclease H"/>
    <property type="match status" value="1"/>
</dbReference>
<dbReference type="Pfam" id="PF00075">
    <property type="entry name" value="RNase_H"/>
    <property type="match status" value="1"/>
</dbReference>
<dbReference type="CDD" id="cd09276">
    <property type="entry name" value="Rnase_HI_RT_non_LTR"/>
    <property type="match status" value="1"/>
</dbReference>
<dbReference type="InterPro" id="IPR000477">
    <property type="entry name" value="RT_dom"/>
</dbReference>
<evidence type="ECO:0000313" key="4">
    <source>
        <dbReference type="Proteomes" id="UP001465668"/>
    </source>
</evidence>
<feature type="domain" description="RNase H type-1" evidence="2">
    <location>
        <begin position="332"/>
        <end position="475"/>
    </location>
</feature>
<dbReference type="PROSITE" id="PS50879">
    <property type="entry name" value="RNASE_H_1"/>
    <property type="match status" value="1"/>
</dbReference>
<dbReference type="PROSITE" id="PS50878">
    <property type="entry name" value="RT_POL"/>
    <property type="match status" value="1"/>
</dbReference>
<evidence type="ECO:0000259" key="2">
    <source>
        <dbReference type="PROSITE" id="PS50879"/>
    </source>
</evidence>
<dbReference type="SUPFAM" id="SSF53098">
    <property type="entry name" value="Ribonuclease H-like"/>
    <property type="match status" value="1"/>
</dbReference>
<dbReference type="InterPro" id="IPR002156">
    <property type="entry name" value="RNaseH_domain"/>
</dbReference>